<evidence type="ECO:0000256" key="19">
    <source>
        <dbReference type="PIRSR" id="PIRSR006268-2"/>
    </source>
</evidence>
<dbReference type="EC" id="2.7.1.180" evidence="2 18"/>
<feature type="binding site" evidence="19">
    <location>
        <position position="300"/>
    </location>
    <ligand>
        <name>Mg(2+)</name>
        <dbReference type="ChEBI" id="CHEBI:18420"/>
    </ligand>
</feature>
<dbReference type="PROSITE" id="PS51257">
    <property type="entry name" value="PROKAR_LIPOPROTEIN"/>
    <property type="match status" value="1"/>
</dbReference>
<sequence>MPLRIYVRYLVLMVVGLSLSGCDLLPEKTDQYVLRGHTMGTSYTIKALHVRGKVDQEALYNAIKSTLDDANEKLSNWKDGTEISRFNTSPSTNWFEISPIFHEVLSEANIIHAQSGGRFDITVSPLIDMWGFGPHDNKVMPTQIEIDSALAHVGQSDLLEVKDSPPMLRKKRGPVSITLGAIAKGYSADLIARTLEKHGISDYLVEIGGDLYAHGVNEYGQPWRVGIEKPDEKGRSVQLIVSVRDMGMATSGDYRNYFLTEDGKRMSHIIDPVTGRPVTHNLASVSVLAPNGMRADGLATALLVLGEKKGLALAEKLKIPAYFITRDESGFATSSSSAFDALMAAK</sequence>
<feature type="binding site" evidence="19">
    <location>
        <position position="296"/>
    </location>
    <ligand>
        <name>Mg(2+)</name>
        <dbReference type="ChEBI" id="CHEBI:18420"/>
    </ligand>
</feature>
<protein>
    <recommendedName>
        <fullName evidence="3 18">FAD:protein FMN transferase</fullName>
        <ecNumber evidence="2 18">2.7.1.180</ecNumber>
    </recommendedName>
    <alternativeName>
        <fullName evidence="15 18">Flavin transferase</fullName>
    </alternativeName>
</protein>
<evidence type="ECO:0000256" key="17">
    <source>
        <dbReference type="ARBA" id="ARBA00060485"/>
    </source>
</evidence>
<dbReference type="FunFam" id="3.10.520.10:FF:000001">
    <property type="entry name" value="FAD:protein FMN transferase"/>
    <property type="match status" value="1"/>
</dbReference>
<comment type="similarity">
    <text evidence="1 18 20">Belongs to the ApbE family.</text>
</comment>
<comment type="caution">
    <text evidence="21">The sequence shown here is derived from an EMBL/GenBank/DDBJ whole genome shotgun (WGS) entry which is preliminary data.</text>
</comment>
<evidence type="ECO:0000256" key="9">
    <source>
        <dbReference type="ARBA" id="ARBA00022729"/>
    </source>
</evidence>
<comment type="subcellular location">
    <subcellularLocation>
        <location evidence="17 20">Cell inner membrane</location>
        <topology evidence="17 20">Lipid-anchor</topology>
        <orientation evidence="17 20">Periplasmic side</orientation>
    </subcellularLocation>
</comment>
<evidence type="ECO:0000256" key="2">
    <source>
        <dbReference type="ARBA" id="ARBA00011955"/>
    </source>
</evidence>
<dbReference type="Pfam" id="PF02424">
    <property type="entry name" value="ApbE"/>
    <property type="match status" value="1"/>
</dbReference>
<evidence type="ECO:0000256" key="18">
    <source>
        <dbReference type="PIRNR" id="PIRNR006268"/>
    </source>
</evidence>
<keyword evidence="12" id="KW-0472">Membrane</keyword>
<keyword evidence="10 18" id="KW-0274">FAD</keyword>
<evidence type="ECO:0000256" key="12">
    <source>
        <dbReference type="ARBA" id="ARBA00023136"/>
    </source>
</evidence>
<keyword evidence="4" id="KW-1003">Cell membrane</keyword>
<dbReference type="PANTHER" id="PTHR30040:SF2">
    <property type="entry name" value="FAD:PROTEIN FMN TRANSFERASE"/>
    <property type="match status" value="1"/>
</dbReference>
<evidence type="ECO:0000256" key="15">
    <source>
        <dbReference type="ARBA" id="ARBA00031306"/>
    </source>
</evidence>
<dbReference type="Gene3D" id="3.10.520.10">
    <property type="entry name" value="ApbE-like domains"/>
    <property type="match status" value="1"/>
</dbReference>
<evidence type="ECO:0000256" key="5">
    <source>
        <dbReference type="ARBA" id="ARBA00022519"/>
    </source>
</evidence>
<evidence type="ECO:0000313" key="22">
    <source>
        <dbReference type="Proteomes" id="UP000234881"/>
    </source>
</evidence>
<dbReference type="PANTHER" id="PTHR30040">
    <property type="entry name" value="THIAMINE BIOSYNTHESIS LIPOPROTEIN APBE"/>
    <property type="match status" value="1"/>
</dbReference>
<evidence type="ECO:0000256" key="8">
    <source>
        <dbReference type="ARBA" id="ARBA00022723"/>
    </source>
</evidence>
<evidence type="ECO:0000256" key="14">
    <source>
        <dbReference type="ARBA" id="ARBA00023288"/>
    </source>
</evidence>
<keyword evidence="5 20" id="KW-0997">Cell inner membrane</keyword>
<keyword evidence="11 18" id="KW-0460">Magnesium</keyword>
<name>A0A2N5XV87_9HYPH</name>
<evidence type="ECO:0000256" key="7">
    <source>
        <dbReference type="ARBA" id="ARBA00022679"/>
    </source>
</evidence>
<keyword evidence="9" id="KW-0732">Signal</keyword>
<evidence type="ECO:0000256" key="16">
    <source>
        <dbReference type="ARBA" id="ARBA00048540"/>
    </source>
</evidence>
<dbReference type="PIRSF" id="PIRSF006268">
    <property type="entry name" value="ApbE"/>
    <property type="match status" value="1"/>
</dbReference>
<evidence type="ECO:0000256" key="1">
    <source>
        <dbReference type="ARBA" id="ARBA00008282"/>
    </source>
</evidence>
<gene>
    <name evidence="21" type="ORF">C0081_04595</name>
</gene>
<comment type="cofactor">
    <cofactor evidence="19">
        <name>Mg(2+)</name>
        <dbReference type="ChEBI" id="CHEBI:18420"/>
    </cofactor>
    <cofactor evidence="19">
        <name>Mn(2+)</name>
        <dbReference type="ChEBI" id="CHEBI:29035"/>
    </cofactor>
    <text evidence="19">Magnesium. Can also use manganese.</text>
</comment>
<evidence type="ECO:0000256" key="3">
    <source>
        <dbReference type="ARBA" id="ARBA00016337"/>
    </source>
</evidence>
<dbReference type="InterPro" id="IPR003374">
    <property type="entry name" value="ApbE-like_sf"/>
</dbReference>
<keyword evidence="13" id="KW-0564">Palmitate</keyword>
<feature type="binding site" evidence="19">
    <location>
        <position position="181"/>
    </location>
    <ligand>
        <name>Mg(2+)</name>
        <dbReference type="ChEBI" id="CHEBI:18420"/>
    </ligand>
</feature>
<dbReference type="AlphaFoldDB" id="A0A2N5XV87"/>
<keyword evidence="22" id="KW-1185">Reference proteome</keyword>
<evidence type="ECO:0000256" key="11">
    <source>
        <dbReference type="ARBA" id="ARBA00022842"/>
    </source>
</evidence>
<accession>A0A2N5XV87</accession>
<evidence type="ECO:0000256" key="6">
    <source>
        <dbReference type="ARBA" id="ARBA00022630"/>
    </source>
</evidence>
<dbReference type="SUPFAM" id="SSF143631">
    <property type="entry name" value="ApbE-like"/>
    <property type="match status" value="1"/>
</dbReference>
<dbReference type="EMBL" id="PKUQ01000008">
    <property type="protein sequence ID" value="PLW78377.1"/>
    <property type="molecule type" value="Genomic_DNA"/>
</dbReference>
<organism evidence="21 22">
    <name type="scientific">Cohaesibacter celericrescens</name>
    <dbReference type="NCBI Taxonomy" id="2067669"/>
    <lineage>
        <taxon>Bacteria</taxon>
        <taxon>Pseudomonadati</taxon>
        <taxon>Pseudomonadota</taxon>
        <taxon>Alphaproteobacteria</taxon>
        <taxon>Hyphomicrobiales</taxon>
        <taxon>Cohaesibacteraceae</taxon>
    </lineage>
</organism>
<dbReference type="Proteomes" id="UP000234881">
    <property type="component" value="Unassembled WGS sequence"/>
</dbReference>
<evidence type="ECO:0000256" key="10">
    <source>
        <dbReference type="ARBA" id="ARBA00022827"/>
    </source>
</evidence>
<dbReference type="OrthoDB" id="9778595at2"/>
<keyword evidence="6 18" id="KW-0285">Flavoprotein</keyword>
<reference evidence="21 22" key="1">
    <citation type="submission" date="2018-01" db="EMBL/GenBank/DDBJ databases">
        <title>The draft genome sequence of Cohaesibacter sp. H1304.</title>
        <authorList>
            <person name="Wang N.-N."/>
            <person name="Du Z.-J."/>
        </authorList>
    </citation>
    <scope>NUCLEOTIDE SEQUENCE [LARGE SCALE GENOMIC DNA]</scope>
    <source>
        <strain evidence="21 22">H1304</strain>
    </source>
</reference>
<dbReference type="GO" id="GO:0016740">
    <property type="term" value="F:transferase activity"/>
    <property type="evidence" value="ECO:0007669"/>
    <property type="project" value="UniProtKB-UniRule"/>
</dbReference>
<comment type="function">
    <text evidence="20">Flavin transferase that catalyzes the transfer of the FMN moiety of FAD and its covalent binding to the hydroxyl group of a threonine residue in a target flavoprotein.</text>
</comment>
<comment type="catalytic activity">
    <reaction evidence="16 18 20">
        <text>L-threonyl-[protein] + FAD = FMN-L-threonyl-[protein] + AMP + H(+)</text>
        <dbReference type="Rhea" id="RHEA:36847"/>
        <dbReference type="Rhea" id="RHEA-COMP:11060"/>
        <dbReference type="Rhea" id="RHEA-COMP:11061"/>
        <dbReference type="ChEBI" id="CHEBI:15378"/>
        <dbReference type="ChEBI" id="CHEBI:30013"/>
        <dbReference type="ChEBI" id="CHEBI:57692"/>
        <dbReference type="ChEBI" id="CHEBI:74257"/>
        <dbReference type="ChEBI" id="CHEBI:456215"/>
        <dbReference type="EC" id="2.7.1.180"/>
    </reaction>
</comment>
<evidence type="ECO:0000256" key="4">
    <source>
        <dbReference type="ARBA" id="ARBA00022475"/>
    </source>
</evidence>
<dbReference type="GO" id="GO:0005886">
    <property type="term" value="C:plasma membrane"/>
    <property type="evidence" value="ECO:0007669"/>
    <property type="project" value="UniProtKB-SubCell"/>
</dbReference>
<proteinExistence type="inferred from homology"/>
<dbReference type="InterPro" id="IPR024932">
    <property type="entry name" value="ApbE"/>
</dbReference>
<dbReference type="GO" id="GO:0046872">
    <property type="term" value="F:metal ion binding"/>
    <property type="evidence" value="ECO:0007669"/>
    <property type="project" value="UniProtKB-UniRule"/>
</dbReference>
<evidence type="ECO:0000256" key="20">
    <source>
        <dbReference type="RuleBase" id="RU363002"/>
    </source>
</evidence>
<keyword evidence="14 20" id="KW-0449">Lipoprotein</keyword>
<keyword evidence="7 18" id="KW-0808">Transferase</keyword>
<evidence type="ECO:0000313" key="21">
    <source>
        <dbReference type="EMBL" id="PLW78377.1"/>
    </source>
</evidence>
<evidence type="ECO:0000256" key="13">
    <source>
        <dbReference type="ARBA" id="ARBA00023139"/>
    </source>
</evidence>
<keyword evidence="8 18" id="KW-0479">Metal-binding</keyword>